<evidence type="ECO:0000256" key="2">
    <source>
        <dbReference type="ARBA" id="ARBA00022598"/>
    </source>
</evidence>
<keyword evidence="9" id="KW-1185">Reference proteome</keyword>
<sequence length="490" mass="54572">MASDIMPNWLIKRADLSPERVALITEEATWTFNELHKLSVSAANKLSALGVKHGDHVAVLIGNRKEFLFLLHGLEYIGAVAVLLNTKLTSHEISWQLENSESRLLVFDDVFLEKLENAPKAVKQLSLAEFINAEEGKATIRFEYDLNEVHTIIYTSGTTGNPKGVMLSYGNHWWNAVSSSLNLGLHMDDCWLCVTPLFHVSGLSILMKSVFYGMPIYLVEKFDPAKVNMAIENYHVTHISVVSQMLVRLVADLGERVYPKSFRCALLGGGPAPKPLLEICKEKGIPVYQSYGMTETSSQIATLSTEYMLSKLGSAGKSLFPAQLRIEKDGKEQSANEAGEIVVKGPVVTKGYWKNEEATEKSIVNAWLYTGDIGYLDEDGFLYVLDRRNDLIISGGENIYPAEIEAVILSHSAIEEAGVVGQSDEKWGQVPIAFVKTWDGEMVTKEEILSLCKERLAKYKVPVDVIFVEDGLPRNASNKLMRKELRKLLD</sequence>
<dbReference type="GO" id="GO:0008756">
    <property type="term" value="F:o-succinylbenzoate-CoA ligase activity"/>
    <property type="evidence" value="ECO:0007669"/>
    <property type="project" value="UniProtKB-UniRule"/>
</dbReference>
<dbReference type="InterPro" id="IPR045851">
    <property type="entry name" value="AMP-bd_C_sf"/>
</dbReference>
<dbReference type="GO" id="GO:0005524">
    <property type="term" value="F:ATP binding"/>
    <property type="evidence" value="ECO:0007669"/>
    <property type="project" value="UniProtKB-KW"/>
</dbReference>
<dbReference type="FunFam" id="3.30.300.30:FF:000008">
    <property type="entry name" value="2,3-dihydroxybenzoate-AMP ligase"/>
    <property type="match status" value="1"/>
</dbReference>
<keyword evidence="4 5" id="KW-0067">ATP-binding</keyword>
<feature type="domain" description="AMP-binding enzyme C-terminal" evidence="7">
    <location>
        <begin position="403"/>
        <end position="479"/>
    </location>
</feature>
<keyword evidence="2 5" id="KW-0436">Ligase</keyword>
<comment type="pathway">
    <text evidence="5">Quinol/quinone metabolism; menaquinone biosynthesis.</text>
</comment>
<organism evidence="8 9">
    <name type="scientific">Schinkia azotoformans LMG 9581</name>
    <dbReference type="NCBI Taxonomy" id="1131731"/>
    <lineage>
        <taxon>Bacteria</taxon>
        <taxon>Bacillati</taxon>
        <taxon>Bacillota</taxon>
        <taxon>Bacilli</taxon>
        <taxon>Bacillales</taxon>
        <taxon>Bacillaceae</taxon>
        <taxon>Calidifontibacillus/Schinkia group</taxon>
        <taxon>Schinkia</taxon>
    </lineage>
</organism>
<dbReference type="PROSITE" id="PS00455">
    <property type="entry name" value="AMP_BINDING"/>
    <property type="match status" value="1"/>
</dbReference>
<keyword evidence="3 5" id="KW-0547">Nucleotide-binding</keyword>
<evidence type="ECO:0000256" key="3">
    <source>
        <dbReference type="ARBA" id="ARBA00022741"/>
    </source>
</evidence>
<accession>K6BU17</accession>
<keyword evidence="1 5" id="KW-0474">Menaquinone biosynthesis</keyword>
<comment type="similarity">
    <text evidence="5">Belongs to the ATP-dependent AMP-binding enzyme family. MenE subfamily.</text>
</comment>
<dbReference type="InterPro" id="IPR042099">
    <property type="entry name" value="ANL_N_sf"/>
</dbReference>
<dbReference type="NCBIfam" id="TIGR01923">
    <property type="entry name" value="menE"/>
    <property type="match status" value="1"/>
</dbReference>
<dbReference type="EC" id="6.2.1.26" evidence="5"/>
<dbReference type="CDD" id="cd05912">
    <property type="entry name" value="OSB_CoA_lg"/>
    <property type="match status" value="1"/>
</dbReference>
<dbReference type="PANTHER" id="PTHR43767">
    <property type="entry name" value="LONG-CHAIN-FATTY-ACID--COA LIGASE"/>
    <property type="match status" value="1"/>
</dbReference>
<dbReference type="Proteomes" id="UP000006315">
    <property type="component" value="Unassembled WGS sequence"/>
</dbReference>
<dbReference type="InterPro" id="IPR010192">
    <property type="entry name" value="MenE"/>
</dbReference>
<evidence type="ECO:0000313" key="8">
    <source>
        <dbReference type="EMBL" id="EKN62430.1"/>
    </source>
</evidence>
<dbReference type="UniPathway" id="UPA01057">
    <property type="reaction ID" value="UER00166"/>
</dbReference>
<dbReference type="Gene3D" id="3.30.300.30">
    <property type="match status" value="1"/>
</dbReference>
<evidence type="ECO:0000256" key="5">
    <source>
        <dbReference type="HAMAP-Rule" id="MF_00731"/>
    </source>
</evidence>
<dbReference type="PANTHER" id="PTHR43767:SF1">
    <property type="entry name" value="NONRIBOSOMAL PEPTIDE SYNTHASE PES1 (EUROFUNG)-RELATED"/>
    <property type="match status" value="1"/>
</dbReference>
<proteinExistence type="inferred from homology"/>
<dbReference type="InterPro" id="IPR025110">
    <property type="entry name" value="AMP-bd_C"/>
</dbReference>
<evidence type="ECO:0000256" key="4">
    <source>
        <dbReference type="ARBA" id="ARBA00022840"/>
    </source>
</evidence>
<reference evidence="8 9" key="1">
    <citation type="journal article" date="2012" name="Front. Microbiol.">
        <title>Redundancy and modularity in membrane-associated dissimilatory nitrate reduction in Bacillus.</title>
        <authorList>
            <person name="Heylen K."/>
            <person name="Keltjens J."/>
        </authorList>
    </citation>
    <scope>NUCLEOTIDE SEQUENCE [LARGE SCALE GENOMIC DNA]</scope>
    <source>
        <strain evidence="8 9">LMG 9581</strain>
    </source>
</reference>
<dbReference type="GO" id="GO:0009234">
    <property type="term" value="P:menaquinone biosynthetic process"/>
    <property type="evidence" value="ECO:0007669"/>
    <property type="project" value="UniProtKB-UniRule"/>
</dbReference>
<name>K6BU17_SCHAZ</name>
<dbReference type="NCBIfam" id="NF002966">
    <property type="entry name" value="PRK03640.1"/>
    <property type="match status" value="1"/>
</dbReference>
<evidence type="ECO:0000313" key="9">
    <source>
        <dbReference type="Proteomes" id="UP000006315"/>
    </source>
</evidence>
<dbReference type="EMBL" id="AJLR01000159">
    <property type="protein sequence ID" value="EKN62430.1"/>
    <property type="molecule type" value="Genomic_DNA"/>
</dbReference>
<evidence type="ECO:0000256" key="1">
    <source>
        <dbReference type="ARBA" id="ARBA00022428"/>
    </source>
</evidence>
<dbReference type="STRING" id="1131731.BAZO_21118"/>
<dbReference type="InterPro" id="IPR050237">
    <property type="entry name" value="ATP-dep_AMP-bd_enzyme"/>
</dbReference>
<feature type="domain" description="AMP-dependent synthetase/ligase" evidence="6">
    <location>
        <begin position="13"/>
        <end position="353"/>
    </location>
</feature>
<evidence type="ECO:0000259" key="6">
    <source>
        <dbReference type="Pfam" id="PF00501"/>
    </source>
</evidence>
<dbReference type="HAMAP" id="MF_00731">
    <property type="entry name" value="MenE"/>
    <property type="match status" value="1"/>
</dbReference>
<evidence type="ECO:0000259" key="7">
    <source>
        <dbReference type="Pfam" id="PF13193"/>
    </source>
</evidence>
<dbReference type="InterPro" id="IPR000873">
    <property type="entry name" value="AMP-dep_synth/lig_dom"/>
</dbReference>
<dbReference type="PATRIC" id="fig|1131731.3.peg.4309"/>
<dbReference type="Pfam" id="PF00501">
    <property type="entry name" value="AMP-binding"/>
    <property type="match status" value="1"/>
</dbReference>
<dbReference type="UniPathway" id="UPA00079"/>
<comment type="catalytic activity">
    <reaction evidence="5">
        <text>2-succinylbenzoate + ATP + CoA = 2-succinylbenzoyl-CoA + AMP + diphosphate</text>
        <dbReference type="Rhea" id="RHEA:17009"/>
        <dbReference type="ChEBI" id="CHEBI:18325"/>
        <dbReference type="ChEBI" id="CHEBI:30616"/>
        <dbReference type="ChEBI" id="CHEBI:33019"/>
        <dbReference type="ChEBI" id="CHEBI:57287"/>
        <dbReference type="ChEBI" id="CHEBI:57364"/>
        <dbReference type="ChEBI" id="CHEBI:456215"/>
        <dbReference type="EC" id="6.2.1.26"/>
    </reaction>
</comment>
<comment type="caution">
    <text evidence="8">The sequence shown here is derived from an EMBL/GenBank/DDBJ whole genome shotgun (WGS) entry which is preliminary data.</text>
</comment>
<dbReference type="SUPFAM" id="SSF56801">
    <property type="entry name" value="Acetyl-CoA synthetase-like"/>
    <property type="match status" value="1"/>
</dbReference>
<comment type="function">
    <text evidence="5">Converts 2-succinylbenzoate (OSB) to 2-succinylbenzoyl-CoA (OSB-CoA).</text>
</comment>
<comment type="pathway">
    <text evidence="5">Quinol/quinone metabolism; 1,4-dihydroxy-2-naphthoate biosynthesis; 1,4-dihydroxy-2-naphthoate from chorismate: step 5/7.</text>
</comment>
<gene>
    <name evidence="5" type="primary">menE</name>
    <name evidence="8" type="ORF">BAZO_21118</name>
</gene>
<dbReference type="Pfam" id="PF13193">
    <property type="entry name" value="AMP-binding_C"/>
    <property type="match status" value="1"/>
</dbReference>
<protein>
    <recommendedName>
        <fullName evidence="5">2-succinylbenzoate--CoA ligase</fullName>
        <ecNumber evidence="5">6.2.1.26</ecNumber>
    </recommendedName>
    <alternativeName>
        <fullName evidence="5">o-succinylbenzoyl-CoA synthetase</fullName>
        <shortName evidence="5">OSB-CoA synthetase</shortName>
    </alternativeName>
</protein>
<dbReference type="AlphaFoldDB" id="K6BU17"/>
<dbReference type="InterPro" id="IPR020845">
    <property type="entry name" value="AMP-binding_CS"/>
</dbReference>
<dbReference type="Gene3D" id="3.40.50.12780">
    <property type="entry name" value="N-terminal domain of ligase-like"/>
    <property type="match status" value="1"/>
</dbReference>